<sequence>NTLEVDRWGIYGGDAYGTLEIHNNEVRQMGTEPGENEYWMLYISNNTDTVRVSNNTFISEDNAGVYIHDNNSTGTYLTFEDNTVDVQWNLMYIDNVMMDVRNNLLKNSSGYYGVQIQNTSGGFFWNNTIIGNSGEYGFWVDDYSNPEIVNNIVQGFDIGIKGDADLSLVSYNNFYDNTLYFTGDGLPDLFGELYSVNNNGDDSDVYGNISFDPNYADPENGDYTLSFPSPCINAGAPSLIDPDGTISDIGYMPFSVNVVIGHTPLGTTIDTDGPYAVTASASSPVGFDVTASVFYRVNSGDFIEVPMTDDGSGNFSADIPGQAMDSQVDYYISATDGENVATDPFGAPGQTHTFFVTLVENFSVLTAASNDDGSIELTWSVPNLAAGTLQSYNLYKSEEPGVTFGDLLLGLDVGTETYTDTYVSEGDVFYYRLSGTIDTGDGITTIFISEETSGLSDEAGTIFISGHV</sequence>
<feature type="domain" description="Right handed beta helix" evidence="1">
    <location>
        <begin position="45"/>
        <end position="178"/>
    </location>
</feature>
<evidence type="ECO:0000259" key="1">
    <source>
        <dbReference type="Pfam" id="PF13229"/>
    </source>
</evidence>
<proteinExistence type="predicted"/>
<dbReference type="Pfam" id="PF13229">
    <property type="entry name" value="Beta_helix"/>
    <property type="match status" value="1"/>
</dbReference>
<dbReference type="AlphaFoldDB" id="A0A382HHT0"/>
<evidence type="ECO:0000313" key="2">
    <source>
        <dbReference type="EMBL" id="SVB86722.1"/>
    </source>
</evidence>
<dbReference type="InterPro" id="IPR011050">
    <property type="entry name" value="Pectin_lyase_fold/virulence"/>
</dbReference>
<accession>A0A382HHT0</accession>
<dbReference type="Gene3D" id="2.60.40.10">
    <property type="entry name" value="Immunoglobulins"/>
    <property type="match status" value="1"/>
</dbReference>
<dbReference type="SMART" id="SM00710">
    <property type="entry name" value="PbH1"/>
    <property type="match status" value="3"/>
</dbReference>
<dbReference type="EMBL" id="UINC01061293">
    <property type="protein sequence ID" value="SVB86722.1"/>
    <property type="molecule type" value="Genomic_DNA"/>
</dbReference>
<dbReference type="InterPro" id="IPR006626">
    <property type="entry name" value="PbH1"/>
</dbReference>
<reference evidence="2" key="1">
    <citation type="submission" date="2018-05" db="EMBL/GenBank/DDBJ databases">
        <authorList>
            <person name="Lanie J.A."/>
            <person name="Ng W.-L."/>
            <person name="Kazmierczak K.M."/>
            <person name="Andrzejewski T.M."/>
            <person name="Davidsen T.M."/>
            <person name="Wayne K.J."/>
            <person name="Tettelin H."/>
            <person name="Glass J.I."/>
            <person name="Rusch D."/>
            <person name="Podicherti R."/>
            <person name="Tsui H.-C.T."/>
            <person name="Winkler M.E."/>
        </authorList>
    </citation>
    <scope>NUCLEOTIDE SEQUENCE</scope>
</reference>
<feature type="non-terminal residue" evidence="2">
    <location>
        <position position="1"/>
    </location>
</feature>
<protein>
    <recommendedName>
        <fullName evidence="1">Right handed beta helix domain-containing protein</fullName>
    </recommendedName>
</protein>
<feature type="non-terminal residue" evidence="2">
    <location>
        <position position="468"/>
    </location>
</feature>
<dbReference type="InterPro" id="IPR012334">
    <property type="entry name" value="Pectin_lyas_fold"/>
</dbReference>
<organism evidence="2">
    <name type="scientific">marine metagenome</name>
    <dbReference type="NCBI Taxonomy" id="408172"/>
    <lineage>
        <taxon>unclassified sequences</taxon>
        <taxon>metagenomes</taxon>
        <taxon>ecological metagenomes</taxon>
    </lineage>
</organism>
<dbReference type="SUPFAM" id="SSF51126">
    <property type="entry name" value="Pectin lyase-like"/>
    <property type="match status" value="1"/>
</dbReference>
<dbReference type="Gene3D" id="2.160.20.10">
    <property type="entry name" value="Single-stranded right-handed beta-helix, Pectin lyase-like"/>
    <property type="match status" value="1"/>
</dbReference>
<dbReference type="InterPro" id="IPR039448">
    <property type="entry name" value="Beta_helix"/>
</dbReference>
<gene>
    <name evidence="2" type="ORF">METZ01_LOCUS239576</name>
</gene>
<name>A0A382HHT0_9ZZZZ</name>
<dbReference type="InterPro" id="IPR013783">
    <property type="entry name" value="Ig-like_fold"/>
</dbReference>